<organism evidence="1 2">
    <name type="scientific">Streptomyces bathyalis</name>
    <dbReference type="NCBI Taxonomy" id="2710756"/>
    <lineage>
        <taxon>Bacteria</taxon>
        <taxon>Bacillati</taxon>
        <taxon>Actinomycetota</taxon>
        <taxon>Actinomycetes</taxon>
        <taxon>Kitasatosporales</taxon>
        <taxon>Streptomycetaceae</taxon>
        <taxon>Streptomyces</taxon>
    </lineage>
</organism>
<dbReference type="Pfam" id="PF10025">
    <property type="entry name" value="DUF2267"/>
    <property type="match status" value="1"/>
</dbReference>
<reference evidence="2" key="1">
    <citation type="submission" date="2020-02" db="EMBL/GenBank/DDBJ databases">
        <title>Streptomyces sp. ASO4wet.</title>
        <authorList>
            <person name="Risdian C."/>
            <person name="Landwehr W."/>
            <person name="Schupp P."/>
            <person name="Wink J."/>
        </authorList>
    </citation>
    <scope>NUCLEOTIDE SEQUENCE [LARGE SCALE GENOMIC DNA]</scope>
    <source>
        <strain evidence="2">ASO4wet</strain>
    </source>
</reference>
<dbReference type="AlphaFoldDB" id="A0A7T1T851"/>
<protein>
    <submittedName>
        <fullName evidence="1">DUF2267 domain-containing protein</fullName>
    </submittedName>
</protein>
<keyword evidence="2" id="KW-1185">Reference proteome</keyword>
<dbReference type="Proteomes" id="UP000595046">
    <property type="component" value="Chromosome"/>
</dbReference>
<accession>A0A7T1T851</accession>
<evidence type="ECO:0000313" key="2">
    <source>
        <dbReference type="Proteomes" id="UP000595046"/>
    </source>
</evidence>
<dbReference type="InterPro" id="IPR018727">
    <property type="entry name" value="DUF2267"/>
</dbReference>
<sequence length="130" mass="13800">MKRDAFLARVRERGEYHDHAEALRISEAVLGVLSSRITGGEAKDLASQLPAPLDAALLKGTTEAAESFGVNEFLRRVAELTGARPRTAEWDAGAVLSTLAEAVSGGEFNQLLTQLPSGYAAMFGEPELSG</sequence>
<gene>
    <name evidence="1" type="ORF">G4Z16_19040</name>
</gene>
<dbReference type="RefSeq" id="WP_197351943.1">
    <property type="nucleotide sequence ID" value="NZ_CP048882.1"/>
</dbReference>
<evidence type="ECO:0000313" key="1">
    <source>
        <dbReference type="EMBL" id="QPP08147.1"/>
    </source>
</evidence>
<dbReference type="InterPro" id="IPR038282">
    <property type="entry name" value="DUF2267_sf"/>
</dbReference>
<dbReference type="KEGG" id="sbat:G4Z16_19040"/>
<dbReference type="Gene3D" id="1.10.490.110">
    <property type="entry name" value="Uncharacterized conserved protein DUF2267"/>
    <property type="match status" value="1"/>
</dbReference>
<dbReference type="EMBL" id="CP048882">
    <property type="protein sequence ID" value="QPP08147.1"/>
    <property type="molecule type" value="Genomic_DNA"/>
</dbReference>
<proteinExistence type="predicted"/>
<name>A0A7T1T851_9ACTN</name>